<feature type="compositionally biased region" description="Pro residues" evidence="2">
    <location>
        <begin position="105"/>
        <end position="116"/>
    </location>
</feature>
<feature type="compositionally biased region" description="Low complexity" evidence="2">
    <location>
        <begin position="52"/>
        <end position="73"/>
    </location>
</feature>
<protein>
    <recommendedName>
        <fullName evidence="1">Defective in cullin neddylation protein</fullName>
    </recommendedName>
</protein>
<name>A0ABR3VFE2_HUMIN</name>
<dbReference type="InterPro" id="IPR042460">
    <property type="entry name" value="DCN1-like_PONY"/>
</dbReference>
<proteinExistence type="predicted"/>
<dbReference type="Proteomes" id="UP001583172">
    <property type="component" value="Unassembled WGS sequence"/>
</dbReference>
<dbReference type="InterPro" id="IPR014764">
    <property type="entry name" value="DCN-prot"/>
</dbReference>
<organism evidence="4 5">
    <name type="scientific">Humicola insolens</name>
    <name type="common">Soft-rot fungus</name>
    <dbReference type="NCBI Taxonomy" id="85995"/>
    <lineage>
        <taxon>Eukaryota</taxon>
        <taxon>Fungi</taxon>
        <taxon>Dikarya</taxon>
        <taxon>Ascomycota</taxon>
        <taxon>Pezizomycotina</taxon>
        <taxon>Sordariomycetes</taxon>
        <taxon>Sordariomycetidae</taxon>
        <taxon>Sordariales</taxon>
        <taxon>Chaetomiaceae</taxon>
        <taxon>Mycothermus</taxon>
    </lineage>
</organism>
<sequence>MPSSTSTRRAQAAEQQFVAVTRASRDSAQAASHAETSDETDRDGSSDPVNSAGAATAGTGSCLAPSTPSAAPLPTQPPHPAKLPIRNNNNNQNHFFFNRNNNNQPPNPPPPPPPPSSSSRDPTMPRVSKKKQSKSKANLKVQAARYFADKQGDDGPSQANLNSLKTQLGKLFDELVPESEKGADAIGAEGCQAYIQRLGADPETYEMFVVLETVQAESIGNITRSGFVEGWAKVASETGGAVGADWNSQKRHIRSRIAAVSSDPNYFKTLYDFAFRIGREPGQKALDMAYALAFWSVLFAPTMNSWRSANVDWLASWSEFLKEKYGVVRSDGDDDEEVVEYKRTVSRDLWSQTRLFAAKTLQDETLGFWSEDQAWPGMIDEFVVWAKEKGIVPQADRMEE</sequence>
<evidence type="ECO:0000313" key="5">
    <source>
        <dbReference type="Proteomes" id="UP001583172"/>
    </source>
</evidence>
<feature type="domain" description="DCUN1" evidence="3">
    <location>
        <begin position="163"/>
        <end position="387"/>
    </location>
</feature>
<dbReference type="PANTHER" id="PTHR12281">
    <property type="entry name" value="RP42 RELATED"/>
    <property type="match status" value="1"/>
</dbReference>
<evidence type="ECO:0000259" key="3">
    <source>
        <dbReference type="PROSITE" id="PS51229"/>
    </source>
</evidence>
<dbReference type="Pfam" id="PF03556">
    <property type="entry name" value="Cullin_binding"/>
    <property type="match status" value="1"/>
</dbReference>
<evidence type="ECO:0000256" key="1">
    <source>
        <dbReference type="RuleBase" id="RU410713"/>
    </source>
</evidence>
<dbReference type="EMBL" id="JAZGSY010000131">
    <property type="protein sequence ID" value="KAL1840003.1"/>
    <property type="molecule type" value="Genomic_DNA"/>
</dbReference>
<keyword evidence="5" id="KW-1185">Reference proteome</keyword>
<reference evidence="4 5" key="1">
    <citation type="journal article" date="2024" name="Commun. Biol.">
        <title>Comparative genomic analysis of thermophilic fungi reveals convergent evolutionary adaptations and gene losses.</title>
        <authorList>
            <person name="Steindorff A.S."/>
            <person name="Aguilar-Pontes M.V."/>
            <person name="Robinson A.J."/>
            <person name="Andreopoulos B."/>
            <person name="LaButti K."/>
            <person name="Kuo A."/>
            <person name="Mondo S."/>
            <person name="Riley R."/>
            <person name="Otillar R."/>
            <person name="Haridas S."/>
            <person name="Lipzen A."/>
            <person name="Grimwood J."/>
            <person name="Schmutz J."/>
            <person name="Clum A."/>
            <person name="Reid I.D."/>
            <person name="Moisan M.C."/>
            <person name="Butler G."/>
            <person name="Nguyen T.T.M."/>
            <person name="Dewar K."/>
            <person name="Conant G."/>
            <person name="Drula E."/>
            <person name="Henrissat B."/>
            <person name="Hansel C."/>
            <person name="Singer S."/>
            <person name="Hutchinson M.I."/>
            <person name="de Vries R.P."/>
            <person name="Natvig D.O."/>
            <person name="Powell A.J."/>
            <person name="Tsang A."/>
            <person name="Grigoriev I.V."/>
        </authorList>
    </citation>
    <scope>NUCLEOTIDE SEQUENCE [LARGE SCALE GENOMIC DNA]</scope>
    <source>
        <strain evidence="4 5">CBS 620.91</strain>
    </source>
</reference>
<feature type="compositionally biased region" description="Low complexity" evidence="2">
    <location>
        <begin position="82"/>
        <end position="104"/>
    </location>
</feature>
<comment type="caution">
    <text evidence="4">The sequence shown here is derived from an EMBL/GenBank/DDBJ whole genome shotgun (WGS) entry which is preliminary data.</text>
</comment>
<dbReference type="Gene3D" id="1.10.238.200">
    <property type="entry name" value="Cullin, PONY binding domain"/>
    <property type="match status" value="1"/>
</dbReference>
<evidence type="ECO:0000313" key="4">
    <source>
        <dbReference type="EMBL" id="KAL1840003.1"/>
    </source>
</evidence>
<comment type="function">
    <text evidence="1">Neddylation of cullins play an essential role in the regulation of SCF-type complexes activity.</text>
</comment>
<accession>A0ABR3VFE2</accession>
<dbReference type="InterPro" id="IPR005176">
    <property type="entry name" value="PONY_dom"/>
</dbReference>
<evidence type="ECO:0000256" key="2">
    <source>
        <dbReference type="SAM" id="MobiDB-lite"/>
    </source>
</evidence>
<gene>
    <name evidence="4" type="ORF">VTJ49DRAFT_920</name>
</gene>
<feature type="region of interest" description="Disordered" evidence="2">
    <location>
        <begin position="1"/>
        <end position="139"/>
    </location>
</feature>
<dbReference type="Gene3D" id="1.10.238.10">
    <property type="entry name" value="EF-hand"/>
    <property type="match status" value="1"/>
</dbReference>
<dbReference type="PANTHER" id="PTHR12281:SF31">
    <property type="entry name" value="DCN1-LIKE PROTEIN 3"/>
    <property type="match status" value="1"/>
</dbReference>
<dbReference type="PROSITE" id="PS51229">
    <property type="entry name" value="DCUN1"/>
    <property type="match status" value="1"/>
</dbReference>